<gene>
    <name evidence="1" type="ORF">CSUNSWCD_122</name>
</gene>
<dbReference type="EMBL" id="AMZQ01000001">
    <property type="protein sequence ID" value="EKU12182.1"/>
    <property type="molecule type" value="Genomic_DNA"/>
</dbReference>
<dbReference type="Proteomes" id="UP000011939">
    <property type="component" value="Unassembled WGS sequence"/>
</dbReference>
<reference evidence="1 2" key="1">
    <citation type="journal article" date="2013" name="Genome Announc.">
        <title>Genome Sequence of Campylobacter showae UNSWCD, Isolated from a Patient with Crohn's Disease.</title>
        <authorList>
            <person name="Tay A.P."/>
            <person name="Kaakoush N.O."/>
            <person name="Deshpande N.P."/>
            <person name="Chen Z."/>
            <person name="Mitchell H."/>
            <person name="Wilkins M.R."/>
        </authorList>
    </citation>
    <scope>NUCLEOTIDE SEQUENCE [LARGE SCALE GENOMIC DNA]</scope>
    <source>
        <strain evidence="1 2">CSUNSWCD</strain>
    </source>
</reference>
<comment type="caution">
    <text evidence="1">The sequence shown here is derived from an EMBL/GenBank/DDBJ whole genome shotgun (WGS) entry which is preliminary data.</text>
</comment>
<proteinExistence type="predicted"/>
<sequence>MIRRQIWAGKFEPKFDLFLTSFLNLRAKTLSFLLLSPIRQI</sequence>
<evidence type="ECO:0000313" key="2">
    <source>
        <dbReference type="Proteomes" id="UP000011939"/>
    </source>
</evidence>
<accession>M5II08</accession>
<dbReference type="STRING" id="1244083.CSUNSWCD_122"/>
<organism evidence="1 2">
    <name type="scientific">Campylobacter showae CSUNSWCD</name>
    <dbReference type="NCBI Taxonomy" id="1244083"/>
    <lineage>
        <taxon>Bacteria</taxon>
        <taxon>Pseudomonadati</taxon>
        <taxon>Campylobacterota</taxon>
        <taxon>Epsilonproteobacteria</taxon>
        <taxon>Campylobacterales</taxon>
        <taxon>Campylobacteraceae</taxon>
        <taxon>Campylobacter</taxon>
    </lineage>
</organism>
<name>M5II08_9BACT</name>
<dbReference type="AlphaFoldDB" id="M5II08"/>
<protein>
    <submittedName>
        <fullName evidence="1">Uncharacterized protein</fullName>
    </submittedName>
</protein>
<evidence type="ECO:0000313" key="1">
    <source>
        <dbReference type="EMBL" id="EKU12182.1"/>
    </source>
</evidence>
<dbReference type="PATRIC" id="fig|1244083.3.peg.125"/>